<proteinExistence type="predicted"/>
<name>A0A830BN50_9LAMI</name>
<gene>
    <name evidence="1" type="ORF">PHJA_000898900</name>
</gene>
<sequence length="59" mass="7491">MTGRNKEITPHVRNYRRSPLRSNKNKEIVHFYFKKRIKHLVFKLYKKFFLLSRLKNRWK</sequence>
<evidence type="ECO:0000313" key="2">
    <source>
        <dbReference type="Proteomes" id="UP000653305"/>
    </source>
</evidence>
<organism evidence="1 2">
    <name type="scientific">Phtheirospermum japonicum</name>
    <dbReference type="NCBI Taxonomy" id="374723"/>
    <lineage>
        <taxon>Eukaryota</taxon>
        <taxon>Viridiplantae</taxon>
        <taxon>Streptophyta</taxon>
        <taxon>Embryophyta</taxon>
        <taxon>Tracheophyta</taxon>
        <taxon>Spermatophyta</taxon>
        <taxon>Magnoliopsida</taxon>
        <taxon>eudicotyledons</taxon>
        <taxon>Gunneridae</taxon>
        <taxon>Pentapetalae</taxon>
        <taxon>asterids</taxon>
        <taxon>lamiids</taxon>
        <taxon>Lamiales</taxon>
        <taxon>Orobanchaceae</taxon>
        <taxon>Orobanchaceae incertae sedis</taxon>
        <taxon>Phtheirospermum</taxon>
    </lineage>
</organism>
<keyword evidence="2" id="KW-1185">Reference proteome</keyword>
<dbReference type="EMBL" id="BMAC01000148">
    <property type="protein sequence ID" value="GFP87552.1"/>
    <property type="molecule type" value="Genomic_DNA"/>
</dbReference>
<evidence type="ECO:0000313" key="1">
    <source>
        <dbReference type="EMBL" id="GFP87552.1"/>
    </source>
</evidence>
<dbReference type="AlphaFoldDB" id="A0A830BN50"/>
<comment type="caution">
    <text evidence="1">The sequence shown here is derived from an EMBL/GenBank/DDBJ whole genome shotgun (WGS) entry which is preliminary data.</text>
</comment>
<protein>
    <submittedName>
        <fullName evidence="1">NAD(P)H-quinone oxidoreductase subunit 2 b chloroplastic</fullName>
    </submittedName>
</protein>
<reference evidence="1" key="1">
    <citation type="submission" date="2020-07" db="EMBL/GenBank/DDBJ databases">
        <title>Ethylene signaling mediates host invasion by parasitic plants.</title>
        <authorList>
            <person name="Yoshida S."/>
        </authorList>
    </citation>
    <scope>NUCLEOTIDE SEQUENCE</scope>
    <source>
        <strain evidence="1">Okayama</strain>
    </source>
</reference>
<accession>A0A830BN50</accession>
<dbReference type="Proteomes" id="UP000653305">
    <property type="component" value="Unassembled WGS sequence"/>
</dbReference>